<gene>
    <name evidence="2" type="ORF">C5U48_02575</name>
</gene>
<proteinExistence type="predicted"/>
<feature type="compositionally biased region" description="Gly residues" evidence="1">
    <location>
        <begin position="402"/>
        <end position="428"/>
    </location>
</feature>
<accession>A0A9X7IRF8</accession>
<keyword evidence="3" id="KW-1185">Reference proteome</keyword>
<feature type="compositionally biased region" description="Pro residues" evidence="1">
    <location>
        <begin position="352"/>
        <end position="369"/>
    </location>
</feature>
<dbReference type="Proteomes" id="UP000237911">
    <property type="component" value="Unassembled WGS sequence"/>
</dbReference>
<feature type="region of interest" description="Disordered" evidence="1">
    <location>
        <begin position="394"/>
        <end position="487"/>
    </location>
</feature>
<feature type="region of interest" description="Disordered" evidence="1">
    <location>
        <begin position="1"/>
        <end position="46"/>
    </location>
</feature>
<dbReference type="EMBL" id="PUEV01000012">
    <property type="protein sequence ID" value="PQM53714.1"/>
    <property type="molecule type" value="Genomic_DNA"/>
</dbReference>
<evidence type="ECO:0000256" key="1">
    <source>
        <dbReference type="SAM" id="MobiDB-lite"/>
    </source>
</evidence>
<name>A0A9X7IRF8_9MYCO</name>
<feature type="compositionally biased region" description="Basic and acidic residues" evidence="1">
    <location>
        <begin position="436"/>
        <end position="455"/>
    </location>
</feature>
<feature type="compositionally biased region" description="Acidic residues" evidence="1">
    <location>
        <begin position="1"/>
        <end position="12"/>
    </location>
</feature>
<reference evidence="2 3" key="1">
    <citation type="submission" date="2018-02" db="EMBL/GenBank/DDBJ databases">
        <title>Draft genome sequence of Mycobacterium virginiense isolated from mud of a swine farm in Japan.</title>
        <authorList>
            <person name="Ohya K."/>
        </authorList>
    </citation>
    <scope>NUCLEOTIDE SEQUENCE [LARGE SCALE GENOMIC DNA]</scope>
    <source>
        <strain evidence="2 3">GF75</strain>
    </source>
</reference>
<feature type="compositionally biased region" description="Low complexity" evidence="1">
    <location>
        <begin position="466"/>
        <end position="487"/>
    </location>
</feature>
<feature type="region of interest" description="Disordered" evidence="1">
    <location>
        <begin position="615"/>
        <end position="695"/>
    </location>
</feature>
<feature type="compositionally biased region" description="Gly residues" evidence="1">
    <location>
        <begin position="17"/>
        <end position="27"/>
    </location>
</feature>
<protein>
    <submittedName>
        <fullName evidence="2">Uncharacterized protein</fullName>
    </submittedName>
</protein>
<comment type="caution">
    <text evidence="2">The sequence shown here is derived from an EMBL/GenBank/DDBJ whole genome shotgun (WGS) entry which is preliminary data.</text>
</comment>
<dbReference type="AlphaFoldDB" id="A0A9X7IRF8"/>
<sequence>MSGPDVDVDVDTDTGAGAVGGARGGARGATKPKLPPPPPYSGPEWTKKIPGIYKSQWQMTGKIADAAAKKAPAILGSAAGRFGMRALPVVGSVVAGAAAIRDLQAGNIVGGALNLVGTIPGPIGWIGLAAATAWDATHGGGTSGCGEWDAPDGTHTHMLPAAAVEVAKVADADAALTELQRKIFGFTDGPQGTVWGQHPPEALRLDGTEVRAATDSWLRGIADVFAQIDRQLQSSGEPYMLRARSQLQQHFAAMAKLSSQSAAIMAQLAAASDAASDGYDAVTQTNAQIRRQLASGSITDTAPAHTLDTAVKQLVTQSKTANEKLAQLFAHAPVAALAPGGATLAGGRKPAVPAPKPTMPAMPTVPTPTAPVEAKPAEKSDIDKLLSGLKQQMPAMPQMPHMGGGSPMGGGTPMGHGGGSPLGGGGGTPLAAPGKRLADDADRGRKLVDGDEKKAKLSGGDPVQQKAAAVPGAAAATGPAAGLGKTGAKPAVAELKTPTEVDVKGHKVSFPDAKTAKLAQLLAAADPAHPLPLSDAAAQAGLVAPTPGQDPGQQVAPSDAKPGDVLVAGDHRYLMLGDGQFYDLDAYKVVGASELPKDMGSRAGYFHLLDPAAGGAATGPVSGQAPANVEYPVPGGTASTGVPADASPSGVNSSGTPGVPAQGGAGPASAAATDTGLREQVPSATPQNLDPKAVK</sequence>
<organism evidence="2 3">
    <name type="scientific">Mycolicibacter virginiensis</name>
    <dbReference type="NCBI Taxonomy" id="1795032"/>
    <lineage>
        <taxon>Bacteria</taxon>
        <taxon>Bacillati</taxon>
        <taxon>Actinomycetota</taxon>
        <taxon>Actinomycetes</taxon>
        <taxon>Mycobacteriales</taxon>
        <taxon>Mycobacteriaceae</taxon>
        <taxon>Mycolicibacter</taxon>
    </lineage>
</organism>
<evidence type="ECO:0000313" key="2">
    <source>
        <dbReference type="EMBL" id="PQM53714.1"/>
    </source>
</evidence>
<evidence type="ECO:0000313" key="3">
    <source>
        <dbReference type="Proteomes" id="UP000237911"/>
    </source>
</evidence>
<feature type="region of interest" description="Disordered" evidence="1">
    <location>
        <begin position="346"/>
        <end position="379"/>
    </location>
</feature>